<comment type="caution">
    <text evidence="1">The sequence shown here is derived from an EMBL/GenBank/DDBJ whole genome shotgun (WGS) entry which is preliminary data.</text>
</comment>
<organism evidence="1 2">
    <name type="scientific">Pseudoalteromonas rubra</name>
    <dbReference type="NCBI Taxonomy" id="43658"/>
    <lineage>
        <taxon>Bacteria</taxon>
        <taxon>Pseudomonadati</taxon>
        <taxon>Pseudomonadota</taxon>
        <taxon>Gammaproteobacteria</taxon>
        <taxon>Alteromonadales</taxon>
        <taxon>Pseudoalteromonadaceae</taxon>
        <taxon>Pseudoalteromonas</taxon>
    </lineage>
</organism>
<evidence type="ECO:0000313" key="2">
    <source>
        <dbReference type="Proteomes" id="UP000036850"/>
    </source>
</evidence>
<evidence type="ECO:0000313" key="1">
    <source>
        <dbReference type="EMBL" id="KNC66517.1"/>
    </source>
</evidence>
<dbReference type="AlphaFoldDB" id="A0A0L0EPW2"/>
<reference evidence="2" key="1">
    <citation type="submission" date="2015-07" db="EMBL/GenBank/DDBJ databases">
        <title>Draft genome sequence of a Pseudoalteromonas rubra strain, OCN096, isolated from Kaneohe Bay, Oahu, Hawaii.</title>
        <authorList>
            <person name="Beurmann S."/>
            <person name="Ushijima B."/>
            <person name="Belcaid M."/>
            <person name="Callahan S.M."/>
            <person name="Aeby G.S."/>
        </authorList>
    </citation>
    <scope>NUCLEOTIDE SEQUENCE [LARGE SCALE GENOMIC DNA]</scope>
    <source>
        <strain evidence="2">OCN096</strain>
    </source>
</reference>
<accession>A0A0L0EPW2</accession>
<dbReference type="PATRIC" id="fig|43658.6.peg.2563"/>
<gene>
    <name evidence="1" type="ORF">AC626_16410</name>
</gene>
<protein>
    <submittedName>
        <fullName evidence="1">Uncharacterized protein</fullName>
    </submittedName>
</protein>
<name>A0A0L0EPW2_9GAMM</name>
<proteinExistence type="predicted"/>
<dbReference type="EMBL" id="LFZX01000141">
    <property type="protein sequence ID" value="KNC66517.1"/>
    <property type="molecule type" value="Genomic_DNA"/>
</dbReference>
<dbReference type="Proteomes" id="UP000036850">
    <property type="component" value="Unassembled WGS sequence"/>
</dbReference>
<sequence length="124" mass="13637">PLDILARASVEVQFSDNNTSTAYRHFFSRAADVNCPPYLNSPQVHTNSLNIATYGINNITGEYLSEVGNRIPLARQRSYGLIFDKDLSGKKLTVLFDSDKDGEFSYTEKLIGNATISSNSAALN</sequence>
<feature type="non-terminal residue" evidence="1">
    <location>
        <position position="1"/>
    </location>
</feature>